<evidence type="ECO:0000259" key="7">
    <source>
        <dbReference type="Pfam" id="PF01120"/>
    </source>
</evidence>
<gene>
    <name evidence="9" type="ORF">PoB_004389100</name>
</gene>
<reference evidence="9 10" key="1">
    <citation type="journal article" date="2021" name="Elife">
        <title>Chloroplast acquisition without the gene transfer in kleptoplastic sea slugs, Plakobranchus ocellatus.</title>
        <authorList>
            <person name="Maeda T."/>
            <person name="Takahashi S."/>
            <person name="Yoshida T."/>
            <person name="Shimamura S."/>
            <person name="Takaki Y."/>
            <person name="Nagai Y."/>
            <person name="Toyoda A."/>
            <person name="Suzuki Y."/>
            <person name="Arimoto A."/>
            <person name="Ishii H."/>
            <person name="Satoh N."/>
            <person name="Nishiyama T."/>
            <person name="Hasebe M."/>
            <person name="Maruyama T."/>
            <person name="Minagawa J."/>
            <person name="Obokata J."/>
            <person name="Shigenobu S."/>
        </authorList>
    </citation>
    <scope>NUCLEOTIDE SEQUENCE [LARGE SCALE GENOMIC DNA]</scope>
</reference>
<dbReference type="EMBL" id="BLXT01004787">
    <property type="protein sequence ID" value="GFO17386.1"/>
    <property type="molecule type" value="Genomic_DNA"/>
</dbReference>
<dbReference type="Proteomes" id="UP000735302">
    <property type="component" value="Unassembled WGS sequence"/>
</dbReference>
<dbReference type="Pfam" id="PF16757">
    <property type="entry name" value="Fucosidase_C"/>
    <property type="match status" value="1"/>
</dbReference>
<dbReference type="InterPro" id="IPR013780">
    <property type="entry name" value="Glyco_hydro_b"/>
</dbReference>
<feature type="domain" description="Glycoside hydrolase family 29 N-terminal" evidence="7">
    <location>
        <begin position="55"/>
        <end position="136"/>
    </location>
</feature>
<dbReference type="InterPro" id="IPR031919">
    <property type="entry name" value="Fucosidase_C"/>
</dbReference>
<dbReference type="GO" id="GO:0005764">
    <property type="term" value="C:lysosome"/>
    <property type="evidence" value="ECO:0007669"/>
    <property type="project" value="TreeGrafter"/>
</dbReference>
<dbReference type="FunFam" id="2.60.40.1180:FF:000013">
    <property type="entry name" value="Alpha-L-fucosidase"/>
    <property type="match status" value="1"/>
</dbReference>
<evidence type="ECO:0000256" key="6">
    <source>
        <dbReference type="ARBA" id="ARBA00023295"/>
    </source>
</evidence>
<accession>A0AAV4BF15</accession>
<dbReference type="PRINTS" id="PR00741">
    <property type="entry name" value="GLHYDRLASE29"/>
</dbReference>
<keyword evidence="5" id="KW-0378">Hydrolase</keyword>
<keyword evidence="10" id="KW-1185">Reference proteome</keyword>
<dbReference type="Gene3D" id="2.60.40.1180">
    <property type="entry name" value="Golgi alpha-mannosidase II"/>
    <property type="match status" value="1"/>
</dbReference>
<evidence type="ECO:0000256" key="2">
    <source>
        <dbReference type="ARBA" id="ARBA00007951"/>
    </source>
</evidence>
<dbReference type="SMART" id="SM00812">
    <property type="entry name" value="Alpha_L_fucos"/>
    <property type="match status" value="1"/>
</dbReference>
<dbReference type="PANTHER" id="PTHR10030">
    <property type="entry name" value="ALPHA-L-FUCOSIDASE"/>
    <property type="match status" value="1"/>
</dbReference>
<comment type="similarity">
    <text evidence="2">Belongs to the glycosyl hydrolase 29 family.</text>
</comment>
<dbReference type="GO" id="GO:0016139">
    <property type="term" value="P:glycoside catabolic process"/>
    <property type="evidence" value="ECO:0007669"/>
    <property type="project" value="TreeGrafter"/>
</dbReference>
<dbReference type="EC" id="3.2.1.51" evidence="3"/>
<keyword evidence="6" id="KW-0326">Glycosidase</keyword>
<comment type="function">
    <text evidence="1">Alpha-L-fucosidase is responsible for hydrolyzing the alpha-1,6-linked fucose joined to the reducing-end N-acetylglucosamine of the carbohydrate moieties of glycoproteins.</text>
</comment>
<dbReference type="InterPro" id="IPR000933">
    <property type="entry name" value="Glyco_hydro_29"/>
</dbReference>
<evidence type="ECO:0000313" key="9">
    <source>
        <dbReference type="EMBL" id="GFO17386.1"/>
    </source>
</evidence>
<dbReference type="GO" id="GO:0004560">
    <property type="term" value="F:alpha-L-fucosidase activity"/>
    <property type="evidence" value="ECO:0007669"/>
    <property type="project" value="UniProtKB-EC"/>
</dbReference>
<evidence type="ECO:0000313" key="10">
    <source>
        <dbReference type="Proteomes" id="UP000735302"/>
    </source>
</evidence>
<proteinExistence type="inferred from homology"/>
<evidence type="ECO:0000256" key="5">
    <source>
        <dbReference type="ARBA" id="ARBA00022801"/>
    </source>
</evidence>
<dbReference type="InterPro" id="IPR017853">
    <property type="entry name" value="GH"/>
</dbReference>
<dbReference type="InterPro" id="IPR016286">
    <property type="entry name" value="FUC_metazoa-typ"/>
</dbReference>
<evidence type="ECO:0000256" key="4">
    <source>
        <dbReference type="ARBA" id="ARBA00022729"/>
    </source>
</evidence>
<evidence type="ECO:0000256" key="3">
    <source>
        <dbReference type="ARBA" id="ARBA00012662"/>
    </source>
</evidence>
<dbReference type="Gene3D" id="3.20.20.80">
    <property type="entry name" value="Glycosidases"/>
    <property type="match status" value="1"/>
</dbReference>
<comment type="caution">
    <text evidence="9">The sequence shown here is derived from an EMBL/GenBank/DDBJ whole genome shotgun (WGS) entry which is preliminary data.</text>
</comment>
<sequence>MDTVVQWNIRGFRSNFEELKLLLNRSQSAVVAQQECRLGEGQLPPRGYTLLLLRGKLMPHKWENCMTIDKYSWGYRANARLSDYYTVEELLKELITTVSLGGNLLINIGPTSYGEIAPIFEERLSQLGDWLSVNGEAIYKTQVWSHQNDSHTKDVWYTAKNGSSGQTTVYALLLTWPKTEILILADPVPSTATRVTLLGVSQPLSWSAAEQGKGIKIAVPSLPINKMPCKWAWVLKLEDLQNQKIKINPMKFSQHHKSIAMRKERGF</sequence>
<keyword evidence="4" id="KW-0732">Signal</keyword>
<protein>
    <recommendedName>
        <fullName evidence="3">alpha-L-fucosidase</fullName>
        <ecNumber evidence="3">3.2.1.51</ecNumber>
    </recommendedName>
</protein>
<evidence type="ECO:0000259" key="8">
    <source>
        <dbReference type="Pfam" id="PF16757"/>
    </source>
</evidence>
<name>A0AAV4BF15_9GAST</name>
<dbReference type="GO" id="GO:0006004">
    <property type="term" value="P:fucose metabolic process"/>
    <property type="evidence" value="ECO:0007669"/>
    <property type="project" value="InterPro"/>
</dbReference>
<dbReference type="InterPro" id="IPR057739">
    <property type="entry name" value="Glyco_hydro_29_N"/>
</dbReference>
<organism evidence="9 10">
    <name type="scientific">Plakobranchus ocellatus</name>
    <dbReference type="NCBI Taxonomy" id="259542"/>
    <lineage>
        <taxon>Eukaryota</taxon>
        <taxon>Metazoa</taxon>
        <taxon>Spiralia</taxon>
        <taxon>Lophotrochozoa</taxon>
        <taxon>Mollusca</taxon>
        <taxon>Gastropoda</taxon>
        <taxon>Heterobranchia</taxon>
        <taxon>Euthyneura</taxon>
        <taxon>Panpulmonata</taxon>
        <taxon>Sacoglossa</taxon>
        <taxon>Placobranchoidea</taxon>
        <taxon>Plakobranchidae</taxon>
        <taxon>Plakobranchus</taxon>
    </lineage>
</organism>
<dbReference type="AlphaFoldDB" id="A0AAV4BF15"/>
<evidence type="ECO:0000256" key="1">
    <source>
        <dbReference type="ARBA" id="ARBA00004071"/>
    </source>
</evidence>
<dbReference type="Pfam" id="PF01120">
    <property type="entry name" value="Alpha_L_fucos"/>
    <property type="match status" value="1"/>
</dbReference>
<dbReference type="PANTHER" id="PTHR10030:SF37">
    <property type="entry name" value="ALPHA-L-FUCOSIDASE-RELATED"/>
    <property type="match status" value="1"/>
</dbReference>
<feature type="domain" description="Alpha-L-fucosidase C-terminal" evidence="8">
    <location>
        <begin position="147"/>
        <end position="238"/>
    </location>
</feature>
<dbReference type="SUPFAM" id="SSF51445">
    <property type="entry name" value="(Trans)glycosidases"/>
    <property type="match status" value="1"/>
</dbReference>